<dbReference type="Pfam" id="PF01725">
    <property type="entry name" value="Ham1p_like"/>
    <property type="match status" value="1"/>
</dbReference>
<comment type="cofactor">
    <cofactor evidence="7">
        <name>Mg(2+)</name>
        <dbReference type="ChEBI" id="CHEBI:18420"/>
    </cofactor>
    <text evidence="7">Binds 1 Mg(2+) ion per subunit.</text>
</comment>
<dbReference type="InterPro" id="IPR002637">
    <property type="entry name" value="RdgB/HAM1"/>
</dbReference>
<comment type="catalytic activity">
    <reaction evidence="7">
        <text>XTP + H2O = XMP + diphosphate + H(+)</text>
        <dbReference type="Rhea" id="RHEA:28610"/>
        <dbReference type="ChEBI" id="CHEBI:15377"/>
        <dbReference type="ChEBI" id="CHEBI:15378"/>
        <dbReference type="ChEBI" id="CHEBI:33019"/>
        <dbReference type="ChEBI" id="CHEBI:57464"/>
        <dbReference type="ChEBI" id="CHEBI:61314"/>
        <dbReference type="EC" id="3.6.1.66"/>
    </reaction>
</comment>
<evidence type="ECO:0000256" key="4">
    <source>
        <dbReference type="ARBA" id="ARBA00022801"/>
    </source>
</evidence>
<comment type="similarity">
    <text evidence="1 7 8">Belongs to the HAM1 NTPase family.</text>
</comment>
<feature type="binding site" evidence="7">
    <location>
        <begin position="177"/>
        <end position="178"/>
    </location>
    <ligand>
        <name>substrate</name>
    </ligand>
</feature>
<feature type="active site" description="Proton acceptor" evidence="7">
    <location>
        <position position="70"/>
    </location>
</feature>
<dbReference type="HAMAP" id="MF_01405">
    <property type="entry name" value="Non_canon_purine_NTPase"/>
    <property type="match status" value="1"/>
</dbReference>
<keyword evidence="6 7" id="KW-0546">Nucleotide metabolism</keyword>
<evidence type="ECO:0000256" key="6">
    <source>
        <dbReference type="ARBA" id="ARBA00023080"/>
    </source>
</evidence>
<keyword evidence="3 7" id="KW-0547">Nucleotide-binding</keyword>
<dbReference type="SUPFAM" id="SSF52972">
    <property type="entry name" value="ITPase-like"/>
    <property type="match status" value="1"/>
</dbReference>
<evidence type="ECO:0000256" key="3">
    <source>
        <dbReference type="ARBA" id="ARBA00022741"/>
    </source>
</evidence>
<protein>
    <recommendedName>
        <fullName evidence="7">dITP/XTP pyrophosphatase</fullName>
        <ecNumber evidence="7">3.6.1.66</ecNumber>
    </recommendedName>
    <alternativeName>
        <fullName evidence="7">Non-canonical purine NTP pyrophosphatase</fullName>
    </alternativeName>
    <alternativeName>
        <fullName evidence="7">Non-standard purine NTP pyrophosphatase</fullName>
    </alternativeName>
    <alternativeName>
        <fullName evidence="7">Nucleoside-triphosphate diphosphatase</fullName>
    </alternativeName>
    <alternativeName>
        <fullName evidence="7">Nucleoside-triphosphate pyrophosphatase</fullName>
        <shortName evidence="7">NTPase</shortName>
    </alternativeName>
</protein>
<keyword evidence="4 7" id="KW-0378">Hydrolase</keyword>
<name>A0ABN5T2G8_9FLAO</name>
<accession>A0ABN5T2G8</accession>
<reference evidence="9 10" key="1">
    <citation type="submission" date="2018-11" db="EMBL/GenBank/DDBJ databases">
        <title>Proposal to divide the Flavobacteriaceae and reorganize its genera based on Amino Acid Identity values calculated from whole genome sequences.</title>
        <authorList>
            <person name="Nicholson A.C."/>
            <person name="Gulvik C.A."/>
            <person name="Whitney A.M."/>
            <person name="Humrighouse B.W."/>
            <person name="Bell M."/>
            <person name="Holmes B."/>
            <person name="Steigerwalt A.G."/>
            <person name="Villarma A."/>
            <person name="Sheth M."/>
            <person name="Batra D."/>
            <person name="Pryor J."/>
            <person name="Bernardet J.-F."/>
            <person name="Hugo C."/>
            <person name="Kampfer P."/>
            <person name="Newman J.D."/>
            <person name="McQuiston J.R."/>
        </authorList>
    </citation>
    <scope>NUCLEOTIDE SEQUENCE [LARGE SCALE GENOMIC DNA]</scope>
    <source>
        <strain evidence="9 10">H3001</strain>
    </source>
</reference>
<organism evidence="9 10">
    <name type="scientific">Kaistella daneshvariae</name>
    <dbReference type="NCBI Taxonomy" id="2487074"/>
    <lineage>
        <taxon>Bacteria</taxon>
        <taxon>Pseudomonadati</taxon>
        <taxon>Bacteroidota</taxon>
        <taxon>Flavobacteriia</taxon>
        <taxon>Flavobacteriales</taxon>
        <taxon>Weeksellaceae</taxon>
        <taxon>Chryseobacterium group</taxon>
        <taxon>Kaistella</taxon>
    </lineage>
</organism>
<dbReference type="EC" id="3.6.1.66" evidence="7"/>
<comment type="subunit">
    <text evidence="7">Homodimer.</text>
</comment>
<evidence type="ECO:0000256" key="2">
    <source>
        <dbReference type="ARBA" id="ARBA00022723"/>
    </source>
</evidence>
<comment type="catalytic activity">
    <reaction evidence="7">
        <text>ITP + H2O = IMP + diphosphate + H(+)</text>
        <dbReference type="Rhea" id="RHEA:29399"/>
        <dbReference type="ChEBI" id="CHEBI:15377"/>
        <dbReference type="ChEBI" id="CHEBI:15378"/>
        <dbReference type="ChEBI" id="CHEBI:33019"/>
        <dbReference type="ChEBI" id="CHEBI:58053"/>
        <dbReference type="ChEBI" id="CHEBI:61402"/>
        <dbReference type="EC" id="3.6.1.66"/>
    </reaction>
</comment>
<dbReference type="Gene3D" id="3.90.950.10">
    <property type="match status" value="1"/>
</dbReference>
<comment type="catalytic activity">
    <reaction evidence="7">
        <text>dITP + H2O = dIMP + diphosphate + H(+)</text>
        <dbReference type="Rhea" id="RHEA:28342"/>
        <dbReference type="ChEBI" id="CHEBI:15377"/>
        <dbReference type="ChEBI" id="CHEBI:15378"/>
        <dbReference type="ChEBI" id="CHEBI:33019"/>
        <dbReference type="ChEBI" id="CHEBI:61194"/>
        <dbReference type="ChEBI" id="CHEBI:61382"/>
        <dbReference type="EC" id="3.6.1.66"/>
    </reaction>
</comment>
<sequence length="193" mass="21999">MKKEILVATHNQHKKEEIQQILGANFIVTSLTDYNIHDEIVEDGLTFHENARIKAEYCFKTTGKASLGDDSGLVIEALDGRPGIFSARYAGKHDFAKNMAKVLGEMEHEENRKAYFVTVMCLMDENGVNYFEGRIYGQIRRELSGSKGFGYDPIFQPDNYDITFADMSAEEKNTISHRRKALDQFLEFVAEEI</sequence>
<comment type="function">
    <text evidence="7">Pyrophosphatase that catalyzes the hydrolysis of nucleoside triphosphates to their monophosphate derivatives, with a high preference for the non-canonical purine nucleotides XTP (xanthosine triphosphate), dITP (deoxyinosine triphosphate) and ITP. Seems to function as a house-cleaning enzyme that removes non-canonical purine nucleotides from the nucleotide pool, thus preventing their incorporation into DNA/RNA and avoiding chromosomal lesions.</text>
</comment>
<feature type="binding site" evidence="7">
    <location>
        <begin position="149"/>
        <end position="152"/>
    </location>
    <ligand>
        <name>substrate</name>
    </ligand>
</feature>
<gene>
    <name evidence="9" type="primary">rdgB</name>
    <name evidence="9" type="ORF">EIB71_10755</name>
</gene>
<feature type="binding site" evidence="7">
    <location>
        <position position="172"/>
    </location>
    <ligand>
        <name>substrate</name>
    </ligand>
</feature>
<dbReference type="NCBIfam" id="TIGR00042">
    <property type="entry name" value="RdgB/HAM1 family non-canonical purine NTP pyrophosphatase"/>
    <property type="match status" value="1"/>
</dbReference>
<evidence type="ECO:0000256" key="7">
    <source>
        <dbReference type="HAMAP-Rule" id="MF_01405"/>
    </source>
</evidence>
<dbReference type="CDD" id="cd00515">
    <property type="entry name" value="HAM1"/>
    <property type="match status" value="1"/>
</dbReference>
<proteinExistence type="inferred from homology"/>
<evidence type="ECO:0000256" key="8">
    <source>
        <dbReference type="RuleBase" id="RU003781"/>
    </source>
</evidence>
<dbReference type="PANTHER" id="PTHR11067:SF9">
    <property type="entry name" value="INOSINE TRIPHOSPHATE PYROPHOSPHATASE"/>
    <property type="match status" value="1"/>
</dbReference>
<dbReference type="InterPro" id="IPR029001">
    <property type="entry name" value="ITPase-like_fam"/>
</dbReference>
<feature type="binding site" evidence="7">
    <location>
        <position position="71"/>
    </location>
    <ligand>
        <name>substrate</name>
    </ligand>
</feature>
<evidence type="ECO:0000256" key="5">
    <source>
        <dbReference type="ARBA" id="ARBA00022842"/>
    </source>
</evidence>
<evidence type="ECO:0000256" key="1">
    <source>
        <dbReference type="ARBA" id="ARBA00008023"/>
    </source>
</evidence>
<dbReference type="Proteomes" id="UP000274483">
    <property type="component" value="Chromosome"/>
</dbReference>
<dbReference type="InterPro" id="IPR020922">
    <property type="entry name" value="dITP/XTP_pyrophosphatase"/>
</dbReference>
<feature type="binding site" evidence="7">
    <location>
        <begin position="9"/>
        <end position="14"/>
    </location>
    <ligand>
        <name>substrate</name>
    </ligand>
</feature>
<keyword evidence="5 7" id="KW-0460">Magnesium</keyword>
<evidence type="ECO:0000313" key="10">
    <source>
        <dbReference type="Proteomes" id="UP000274483"/>
    </source>
</evidence>
<dbReference type="PANTHER" id="PTHR11067">
    <property type="entry name" value="INOSINE TRIPHOSPHATE PYROPHOSPHATASE/HAM1 PROTEIN"/>
    <property type="match status" value="1"/>
</dbReference>
<keyword evidence="2 7" id="KW-0479">Metal-binding</keyword>
<evidence type="ECO:0000313" key="9">
    <source>
        <dbReference type="EMBL" id="AZI68118.1"/>
    </source>
</evidence>
<feature type="binding site" evidence="7">
    <location>
        <position position="70"/>
    </location>
    <ligand>
        <name>Mg(2+)</name>
        <dbReference type="ChEBI" id="CHEBI:18420"/>
    </ligand>
</feature>
<dbReference type="RefSeq" id="WP_124758429.1">
    <property type="nucleotide sequence ID" value="NZ_CBCRWA010000001.1"/>
</dbReference>
<dbReference type="EMBL" id="CP034158">
    <property type="protein sequence ID" value="AZI68118.1"/>
    <property type="molecule type" value="Genomic_DNA"/>
</dbReference>
<keyword evidence="10" id="KW-1185">Reference proteome</keyword>
<comment type="caution">
    <text evidence="7">Lacks conserved residue(s) required for the propagation of feature annotation.</text>
</comment>